<comment type="caution">
    <text evidence="4">The sequence shown here is derived from an EMBL/GenBank/DDBJ whole genome shotgun (WGS) entry which is preliminary data.</text>
</comment>
<dbReference type="EMBL" id="BAABIQ010000008">
    <property type="protein sequence ID" value="GAA4788892.1"/>
    <property type="molecule type" value="Genomic_DNA"/>
</dbReference>
<dbReference type="InterPro" id="IPR045853">
    <property type="entry name" value="Pep_chain_release_fac_I_sf"/>
</dbReference>
<name>A0ABP9B227_9SPHI</name>
<sequence length="132" mass="15103">MYNIDDLKPFIHYKTSRSGGSGGQHVNKVATKVELLFDISASTLNEQEKQLVKTRLTKRIQRDGALQIICQQDRSQLKNKELAQQKLLSLINQALKIPKIRRKTKPSKKSNEKRLADKRHQALLKIGRSVSE</sequence>
<evidence type="ECO:0000256" key="1">
    <source>
        <dbReference type="ARBA" id="ARBA00010835"/>
    </source>
</evidence>
<gene>
    <name evidence="4" type="primary">arfB</name>
    <name evidence="4" type="ORF">GCM10023231_16460</name>
</gene>
<dbReference type="InterPro" id="IPR000352">
    <property type="entry name" value="Pep_chain_release_fac_I"/>
</dbReference>
<comment type="similarity">
    <text evidence="1">Belongs to the prokaryotic/mitochondrial release factor family.</text>
</comment>
<dbReference type="SUPFAM" id="SSF75620">
    <property type="entry name" value="Release factor"/>
    <property type="match status" value="1"/>
</dbReference>
<organism evidence="4 5">
    <name type="scientific">Olivibacter ginsenosidimutans</name>
    <dbReference type="NCBI Taxonomy" id="1176537"/>
    <lineage>
        <taxon>Bacteria</taxon>
        <taxon>Pseudomonadati</taxon>
        <taxon>Bacteroidota</taxon>
        <taxon>Sphingobacteriia</taxon>
        <taxon>Sphingobacteriales</taxon>
        <taxon>Sphingobacteriaceae</taxon>
        <taxon>Olivibacter</taxon>
    </lineage>
</organism>
<evidence type="ECO:0000259" key="3">
    <source>
        <dbReference type="PROSITE" id="PS00745"/>
    </source>
</evidence>
<dbReference type="PANTHER" id="PTHR47814">
    <property type="entry name" value="PEPTIDYL-TRNA HYDROLASE ARFB"/>
    <property type="match status" value="1"/>
</dbReference>
<keyword evidence="5" id="KW-1185">Reference proteome</keyword>
<dbReference type="PANTHER" id="PTHR47814:SF1">
    <property type="entry name" value="PEPTIDYL-TRNA HYDROLASE ARFB"/>
    <property type="match status" value="1"/>
</dbReference>
<dbReference type="RefSeq" id="WP_345231275.1">
    <property type="nucleotide sequence ID" value="NZ_BAABIQ010000008.1"/>
</dbReference>
<dbReference type="NCBIfam" id="NF006718">
    <property type="entry name" value="PRK09256.1"/>
    <property type="match status" value="1"/>
</dbReference>
<feature type="domain" description="Prokaryotic-type class I peptide chain release factors" evidence="3">
    <location>
        <begin position="17"/>
        <end position="33"/>
    </location>
</feature>
<proteinExistence type="inferred from homology"/>
<dbReference type="GO" id="GO:0016787">
    <property type="term" value="F:hydrolase activity"/>
    <property type="evidence" value="ECO:0007669"/>
    <property type="project" value="UniProtKB-KW"/>
</dbReference>
<protein>
    <submittedName>
        <fullName evidence="4">Alternative ribosome rescue aminoacyl-tRNA hydrolase ArfB</fullName>
    </submittedName>
</protein>
<feature type="region of interest" description="Disordered" evidence="2">
    <location>
        <begin position="101"/>
        <end position="120"/>
    </location>
</feature>
<feature type="compositionally biased region" description="Basic and acidic residues" evidence="2">
    <location>
        <begin position="109"/>
        <end position="120"/>
    </location>
</feature>
<dbReference type="Gene3D" id="3.30.160.20">
    <property type="match status" value="1"/>
</dbReference>
<evidence type="ECO:0000313" key="5">
    <source>
        <dbReference type="Proteomes" id="UP001501411"/>
    </source>
</evidence>
<evidence type="ECO:0000256" key="2">
    <source>
        <dbReference type="SAM" id="MobiDB-lite"/>
    </source>
</evidence>
<evidence type="ECO:0000313" key="4">
    <source>
        <dbReference type="EMBL" id="GAA4788892.1"/>
    </source>
</evidence>
<reference evidence="5" key="1">
    <citation type="journal article" date="2019" name="Int. J. Syst. Evol. Microbiol.">
        <title>The Global Catalogue of Microorganisms (GCM) 10K type strain sequencing project: providing services to taxonomists for standard genome sequencing and annotation.</title>
        <authorList>
            <consortium name="The Broad Institute Genomics Platform"/>
            <consortium name="The Broad Institute Genome Sequencing Center for Infectious Disease"/>
            <person name="Wu L."/>
            <person name="Ma J."/>
        </authorList>
    </citation>
    <scope>NUCLEOTIDE SEQUENCE [LARGE SCALE GENOMIC DNA]</scope>
    <source>
        <strain evidence="5">JCM 18200</strain>
    </source>
</reference>
<dbReference type="Pfam" id="PF00472">
    <property type="entry name" value="RF-1"/>
    <property type="match status" value="1"/>
</dbReference>
<dbReference type="PROSITE" id="PS00745">
    <property type="entry name" value="RF_PROK_I"/>
    <property type="match status" value="1"/>
</dbReference>
<dbReference type="Proteomes" id="UP001501411">
    <property type="component" value="Unassembled WGS sequence"/>
</dbReference>
<accession>A0ABP9B227</accession>
<keyword evidence="4" id="KW-0378">Hydrolase</keyword>